<gene>
    <name evidence="2" type="ORF">PAXINDRAFT_20937</name>
</gene>
<protein>
    <submittedName>
        <fullName evidence="2">Uncharacterized protein</fullName>
    </submittedName>
</protein>
<feature type="compositionally biased region" description="Low complexity" evidence="1">
    <location>
        <begin position="142"/>
        <end position="164"/>
    </location>
</feature>
<dbReference type="EMBL" id="KN820687">
    <property type="protein sequence ID" value="KIJ05832.1"/>
    <property type="molecule type" value="Genomic_DNA"/>
</dbReference>
<accession>A0A0C9TC96</accession>
<reference evidence="2 3" key="1">
    <citation type="submission" date="2014-06" db="EMBL/GenBank/DDBJ databases">
        <authorList>
            <consortium name="DOE Joint Genome Institute"/>
            <person name="Kuo A."/>
            <person name="Kohler A."/>
            <person name="Nagy L.G."/>
            <person name="Floudas D."/>
            <person name="Copeland A."/>
            <person name="Barry K.W."/>
            <person name="Cichocki N."/>
            <person name="Veneault-Fourrey C."/>
            <person name="LaButti K."/>
            <person name="Lindquist E.A."/>
            <person name="Lipzen A."/>
            <person name="Lundell T."/>
            <person name="Morin E."/>
            <person name="Murat C."/>
            <person name="Sun H."/>
            <person name="Tunlid A."/>
            <person name="Henrissat B."/>
            <person name="Grigoriev I.V."/>
            <person name="Hibbett D.S."/>
            <person name="Martin F."/>
            <person name="Nordberg H.P."/>
            <person name="Cantor M.N."/>
            <person name="Hua S.X."/>
        </authorList>
    </citation>
    <scope>NUCLEOTIDE SEQUENCE [LARGE SCALE GENOMIC DNA]</scope>
    <source>
        <strain evidence="2 3">ATCC 200175</strain>
    </source>
</reference>
<organism evidence="2 3">
    <name type="scientific">Paxillus involutus ATCC 200175</name>
    <dbReference type="NCBI Taxonomy" id="664439"/>
    <lineage>
        <taxon>Eukaryota</taxon>
        <taxon>Fungi</taxon>
        <taxon>Dikarya</taxon>
        <taxon>Basidiomycota</taxon>
        <taxon>Agaricomycotina</taxon>
        <taxon>Agaricomycetes</taxon>
        <taxon>Agaricomycetidae</taxon>
        <taxon>Boletales</taxon>
        <taxon>Paxilineae</taxon>
        <taxon>Paxillaceae</taxon>
        <taxon>Paxillus</taxon>
    </lineage>
</organism>
<dbReference type="HOGENOM" id="CLU_1289301_0_0_1"/>
<evidence type="ECO:0000313" key="2">
    <source>
        <dbReference type="EMBL" id="KIJ05832.1"/>
    </source>
</evidence>
<evidence type="ECO:0000256" key="1">
    <source>
        <dbReference type="SAM" id="MobiDB-lite"/>
    </source>
</evidence>
<keyword evidence="3" id="KW-1185">Reference proteome</keyword>
<dbReference type="AlphaFoldDB" id="A0A0C9TC96"/>
<feature type="compositionally biased region" description="Low complexity" evidence="1">
    <location>
        <begin position="19"/>
        <end position="30"/>
    </location>
</feature>
<proteinExistence type="predicted"/>
<name>A0A0C9TC96_PAXIN</name>
<feature type="compositionally biased region" description="Low complexity" evidence="1">
    <location>
        <begin position="49"/>
        <end position="61"/>
    </location>
</feature>
<evidence type="ECO:0000313" key="3">
    <source>
        <dbReference type="Proteomes" id="UP000053647"/>
    </source>
</evidence>
<feature type="compositionally biased region" description="Low complexity" evidence="1">
    <location>
        <begin position="89"/>
        <end position="125"/>
    </location>
</feature>
<sequence length="214" mass="22459">MSPPIVTVSPPASHDPHSELSPSSPELYVPPHKRNHPPGVPSPYTYLGRSRAPSPSLSTSSQMYDPHSSPSLPRLYVPPHKHSHPPGVPSSSYGGSSRASSPSPSMSSRMYDPYSSSPSPGLYVPVHRHNRSLGVPSSYTCSRPSKTSSPPPSTSSSTSPALHLPLSEPHASLFIHTLAALLPASASARLSPEQVDAIHAAAPESAQSTGMAYP</sequence>
<dbReference type="Proteomes" id="UP000053647">
    <property type="component" value="Unassembled WGS sequence"/>
</dbReference>
<reference evidence="3" key="2">
    <citation type="submission" date="2015-01" db="EMBL/GenBank/DDBJ databases">
        <title>Evolutionary Origins and Diversification of the Mycorrhizal Mutualists.</title>
        <authorList>
            <consortium name="DOE Joint Genome Institute"/>
            <consortium name="Mycorrhizal Genomics Consortium"/>
            <person name="Kohler A."/>
            <person name="Kuo A."/>
            <person name="Nagy L.G."/>
            <person name="Floudas D."/>
            <person name="Copeland A."/>
            <person name="Barry K.W."/>
            <person name="Cichocki N."/>
            <person name="Veneault-Fourrey C."/>
            <person name="LaButti K."/>
            <person name="Lindquist E.A."/>
            <person name="Lipzen A."/>
            <person name="Lundell T."/>
            <person name="Morin E."/>
            <person name="Murat C."/>
            <person name="Riley R."/>
            <person name="Ohm R."/>
            <person name="Sun H."/>
            <person name="Tunlid A."/>
            <person name="Henrissat B."/>
            <person name="Grigoriev I.V."/>
            <person name="Hibbett D.S."/>
            <person name="Martin F."/>
        </authorList>
    </citation>
    <scope>NUCLEOTIDE SEQUENCE [LARGE SCALE GENOMIC DNA]</scope>
    <source>
        <strain evidence="3">ATCC 200175</strain>
    </source>
</reference>
<feature type="region of interest" description="Disordered" evidence="1">
    <location>
        <begin position="1"/>
        <end position="164"/>
    </location>
</feature>